<proteinExistence type="predicted"/>
<evidence type="ECO:0000313" key="2">
    <source>
        <dbReference type="Proteomes" id="UP000308600"/>
    </source>
</evidence>
<gene>
    <name evidence="1" type="ORF">BDN72DRAFT_953490</name>
</gene>
<dbReference type="Proteomes" id="UP000308600">
    <property type="component" value="Unassembled WGS sequence"/>
</dbReference>
<protein>
    <submittedName>
        <fullName evidence="1">Uncharacterized protein</fullName>
    </submittedName>
</protein>
<name>A0ACD3BHG0_9AGAR</name>
<dbReference type="EMBL" id="ML208259">
    <property type="protein sequence ID" value="TFK76997.1"/>
    <property type="molecule type" value="Genomic_DNA"/>
</dbReference>
<organism evidence="1 2">
    <name type="scientific">Pluteus cervinus</name>
    <dbReference type="NCBI Taxonomy" id="181527"/>
    <lineage>
        <taxon>Eukaryota</taxon>
        <taxon>Fungi</taxon>
        <taxon>Dikarya</taxon>
        <taxon>Basidiomycota</taxon>
        <taxon>Agaricomycotina</taxon>
        <taxon>Agaricomycetes</taxon>
        <taxon>Agaricomycetidae</taxon>
        <taxon>Agaricales</taxon>
        <taxon>Pluteineae</taxon>
        <taxon>Pluteaceae</taxon>
        <taxon>Pluteus</taxon>
    </lineage>
</organism>
<evidence type="ECO:0000313" key="1">
    <source>
        <dbReference type="EMBL" id="TFK76997.1"/>
    </source>
</evidence>
<accession>A0ACD3BHG0</accession>
<reference evidence="1 2" key="1">
    <citation type="journal article" date="2019" name="Nat. Ecol. Evol.">
        <title>Megaphylogeny resolves global patterns of mushroom evolution.</title>
        <authorList>
            <person name="Varga T."/>
            <person name="Krizsan K."/>
            <person name="Foldi C."/>
            <person name="Dima B."/>
            <person name="Sanchez-Garcia M."/>
            <person name="Sanchez-Ramirez S."/>
            <person name="Szollosi G.J."/>
            <person name="Szarkandi J.G."/>
            <person name="Papp V."/>
            <person name="Albert L."/>
            <person name="Andreopoulos W."/>
            <person name="Angelini C."/>
            <person name="Antonin V."/>
            <person name="Barry K.W."/>
            <person name="Bougher N.L."/>
            <person name="Buchanan P."/>
            <person name="Buyck B."/>
            <person name="Bense V."/>
            <person name="Catcheside P."/>
            <person name="Chovatia M."/>
            <person name="Cooper J."/>
            <person name="Damon W."/>
            <person name="Desjardin D."/>
            <person name="Finy P."/>
            <person name="Geml J."/>
            <person name="Haridas S."/>
            <person name="Hughes K."/>
            <person name="Justo A."/>
            <person name="Karasinski D."/>
            <person name="Kautmanova I."/>
            <person name="Kiss B."/>
            <person name="Kocsube S."/>
            <person name="Kotiranta H."/>
            <person name="LaButti K.M."/>
            <person name="Lechner B.E."/>
            <person name="Liimatainen K."/>
            <person name="Lipzen A."/>
            <person name="Lukacs Z."/>
            <person name="Mihaltcheva S."/>
            <person name="Morgado L.N."/>
            <person name="Niskanen T."/>
            <person name="Noordeloos M.E."/>
            <person name="Ohm R.A."/>
            <person name="Ortiz-Santana B."/>
            <person name="Ovrebo C."/>
            <person name="Racz N."/>
            <person name="Riley R."/>
            <person name="Savchenko A."/>
            <person name="Shiryaev A."/>
            <person name="Soop K."/>
            <person name="Spirin V."/>
            <person name="Szebenyi C."/>
            <person name="Tomsovsky M."/>
            <person name="Tulloss R.E."/>
            <person name="Uehling J."/>
            <person name="Grigoriev I.V."/>
            <person name="Vagvolgyi C."/>
            <person name="Papp T."/>
            <person name="Martin F.M."/>
            <person name="Miettinen O."/>
            <person name="Hibbett D.S."/>
            <person name="Nagy L.G."/>
        </authorList>
    </citation>
    <scope>NUCLEOTIDE SEQUENCE [LARGE SCALE GENOMIC DNA]</scope>
    <source>
        <strain evidence="1 2">NL-1719</strain>
    </source>
</reference>
<keyword evidence="2" id="KW-1185">Reference proteome</keyword>
<sequence>MASVGDVTSSSTLWAVPSKEWVIQPKPKPGRKPKKDTQVQPVPDNETDVKGRRVQNRAAQRAFRERKQSQLAELQARIQLYEQGEIERNVALQNIAKKLKEENESLRQENSLLRERMEKIGEERTSTKENDKKRWRDKSPSVESPSVPQRKKYRVGSESPRVTLNSLTVSYLPSPPSMASTPEASGMMEAQFSSLQYEPHQDHIRTPLPSLLELTGNSGTISVGNHFPTYDCGFCEQAGPCVCREFDAEVPSHMGPSFGKPVEYAPPVTARSEIPSSAPSILDDLPDYQPPVPLRRKSTKQNTNSIFPVVPPSDSLPTSSLATCSGDPQNCMACADDNFGKAFCTAIEDIVAGQSQCANCPQDRQCNAFASTSSHRCSAHCGCPSASDRNVMIPTNDAWRQLKAHPNVAFADLSLLADVVSRRSKCAGPRVMISPPPDSIAPDRIAMSATSSASYANPDPTPVSMMPGPRAHFLKGGARPQGSSPPPRLVPEEILMECGRRRVREVHPEGVREALRLLDAKLSRP</sequence>